<keyword evidence="3 7" id="KW-0863">Zinc-finger</keyword>
<evidence type="ECO:0000313" key="11">
    <source>
        <dbReference type="Proteomes" id="UP001498476"/>
    </source>
</evidence>
<evidence type="ECO:0000256" key="4">
    <source>
        <dbReference type="ARBA" id="ARBA00022833"/>
    </source>
</evidence>
<feature type="domain" description="ZZ-type" evidence="9">
    <location>
        <begin position="1638"/>
        <end position="1692"/>
    </location>
</feature>
<name>A0ABR1H0K4_9HYPO</name>
<dbReference type="PROSITE" id="PS50297">
    <property type="entry name" value="ANK_REP_REGION"/>
    <property type="match status" value="6"/>
</dbReference>
<evidence type="ECO:0000256" key="8">
    <source>
        <dbReference type="SAM" id="MobiDB-lite"/>
    </source>
</evidence>
<evidence type="ECO:0000256" key="3">
    <source>
        <dbReference type="ARBA" id="ARBA00022771"/>
    </source>
</evidence>
<feature type="repeat" description="ANK" evidence="6">
    <location>
        <begin position="1087"/>
        <end position="1119"/>
    </location>
</feature>
<feature type="repeat" description="ANK" evidence="6">
    <location>
        <begin position="1299"/>
        <end position="1331"/>
    </location>
</feature>
<dbReference type="SUPFAM" id="SSF57850">
    <property type="entry name" value="RING/U-box"/>
    <property type="match status" value="1"/>
</dbReference>
<evidence type="ECO:0000256" key="6">
    <source>
        <dbReference type="PROSITE-ProRule" id="PRU00023"/>
    </source>
</evidence>
<dbReference type="PRINTS" id="PR01415">
    <property type="entry name" value="ANKYRIN"/>
</dbReference>
<feature type="region of interest" description="Disordered" evidence="8">
    <location>
        <begin position="1688"/>
        <end position="1740"/>
    </location>
</feature>
<gene>
    <name evidence="10" type="ORF">QQX98_006495</name>
</gene>
<dbReference type="Gene3D" id="1.25.40.20">
    <property type="entry name" value="Ankyrin repeat-containing domain"/>
    <property type="match status" value="3"/>
</dbReference>
<dbReference type="InterPro" id="IPR000433">
    <property type="entry name" value="Znf_ZZ"/>
</dbReference>
<keyword evidence="11" id="KW-1185">Reference proteome</keyword>
<feature type="compositionally biased region" description="Polar residues" evidence="8">
    <location>
        <begin position="138"/>
        <end position="147"/>
    </location>
</feature>
<feature type="compositionally biased region" description="Acidic residues" evidence="8">
    <location>
        <begin position="1720"/>
        <end position="1729"/>
    </location>
</feature>
<dbReference type="PANTHER" id="PTHR24198">
    <property type="entry name" value="ANKYRIN REPEAT AND PROTEIN KINASE DOMAIN-CONTAINING PROTEIN"/>
    <property type="match status" value="1"/>
</dbReference>
<dbReference type="CDD" id="cd02249">
    <property type="entry name" value="ZZ"/>
    <property type="match status" value="1"/>
</dbReference>
<reference evidence="10 11" key="1">
    <citation type="journal article" date="2025" name="Microbiol. Resour. Announc.">
        <title>Draft genome sequences for Neonectria magnoliae and Neonectria punicea, canker pathogens of Liriodendron tulipifera and Acer saccharum in West Virginia.</title>
        <authorList>
            <person name="Petronek H.M."/>
            <person name="Kasson M.T."/>
            <person name="Metheny A.M."/>
            <person name="Stauder C.M."/>
            <person name="Lovett B."/>
            <person name="Lynch S.C."/>
            <person name="Garnas J.R."/>
            <person name="Kasson L.R."/>
            <person name="Stajich J.E."/>
        </authorList>
    </citation>
    <scope>NUCLEOTIDE SEQUENCE [LARGE SCALE GENOMIC DNA]</scope>
    <source>
        <strain evidence="10 11">NRRL 64653</strain>
    </source>
</reference>
<evidence type="ECO:0000256" key="5">
    <source>
        <dbReference type="ARBA" id="ARBA00023043"/>
    </source>
</evidence>
<feature type="repeat" description="ANK" evidence="6">
    <location>
        <begin position="1332"/>
        <end position="1364"/>
    </location>
</feature>
<feature type="repeat" description="ANK" evidence="6">
    <location>
        <begin position="880"/>
        <end position="912"/>
    </location>
</feature>
<evidence type="ECO:0000256" key="7">
    <source>
        <dbReference type="PROSITE-ProRule" id="PRU00228"/>
    </source>
</evidence>
<evidence type="ECO:0000256" key="1">
    <source>
        <dbReference type="ARBA" id="ARBA00022723"/>
    </source>
</evidence>
<feature type="repeat" description="ANK" evidence="6">
    <location>
        <begin position="1226"/>
        <end position="1258"/>
    </location>
</feature>
<proteinExistence type="predicted"/>
<dbReference type="SUPFAM" id="SSF48403">
    <property type="entry name" value="Ankyrin repeat"/>
    <property type="match status" value="3"/>
</dbReference>
<accession>A0ABR1H0K4</accession>
<comment type="caution">
    <text evidence="10">The sequence shown here is derived from an EMBL/GenBank/DDBJ whole genome shotgun (WGS) entry which is preliminary data.</text>
</comment>
<feature type="repeat" description="ANK" evidence="6">
    <location>
        <begin position="1050"/>
        <end position="1082"/>
    </location>
</feature>
<sequence>MINAARPTLAEDYDDVSEWESAKELHRRITTLSIAIVFLGCPHRAESIEILEDEVHRLMSLPGPVIRNGIMGKIRNIAHQVNNVNLQFLDVKINADLISVYGFYPKDFRSSETDQELSGTTAAVLDATFDETKDEQGQGKNSASLAQLQGKENHISNSMKDALSRLMERRTAVLASPFSRYTLSMYTPFEIHAQSLQDVKDHAGLLIGYSYLGEDENWVDHLADRFRDSLLRTSSDLVHGHVALLYLAPPTRIPNVSIDPGATSAQDLPFLDWITSQDAFKRFLDGMGSRMLYIQGVTGTASRMAMLPQYLYSHYEMGNLDHAEHFKPANAFYFKFDKLDSRYNNIRSMIVTVLKQVTWRSWCGLTDTQTIRHLFESLEYYHFWSLSHLFKLFTEVLRFQHMNGYVLFLCCFDHCVEEERTWFLTNVLEQQSHSELSHRVVIATTGPDNLLKSLINDSQTVSLENCPIPGYAVDDQGVAAGRLGASLTGLLRKRPVLKALQKDLEDLMDACQYAPHLGHTILGWLGHFGRGAPIADIIATVKKLRPVTPENVLRVLLGGLPLEKLKWALLVHQWVKYAMEPLTIEALGHALAASDDMSLLDIDYEQLRDDLQIVFSGIIMIDGRDVKFSHASFYHTAVPGLDDGRDEQPSFVHGLVAEACLKYLMQDEVQPRYAKLSANNYHGGLHKSPLFLPRDDLLEYAVRFWHGHYRFADSYRPLGLALRFFSKSEAKNRWAEADYLLSNPFTRIQQSYLSPLPVMAALGLEDVMSQQLEDERSSEWFQEDAWLSITEAARNGHRSIVVKLLAHVQVEESGLRDAILWATSSDNEGILVELLERVASLENLSWPEYILSRAAAAGLQSLISALSRTGHNLDKANDDTKETAIHTAIFWGQKAMVRFLLDSGVDLGARDRDGRTPLLLAVEAGELEIVQMLLDKGASLDDKDNLEQSVVNTAISSGDHGVLKLVLSAGADFKTGKFDTESDGLRYPIIHAADYARQECLRLLIESGADVHTESKDGSPLYVLCRDARLIESCRHLLELGAEPNQCYPDKEMLINLALRTNSKELIGLLLEKGARLDLVDSYEDTDGKTPLLMAVRSCSLDMVEFLLDNGASANYTPEEANSPLFSSTLRKPDLKKAKLLLERGADVHWKRDDSWTPLHSSYDLPAFVSLFLEHGADINAVCPSGTVAIMAARWNYIDTLKTLVAHQNPPPDLAIRADSPDDNSHGYTALLYAVSEDNYGCAEFLLEAGAQLDDELKDLKLFLRSPIGKKPDGEPEGMHKFIKTCLARRTRADQVDEDGNTALHGINAYTPLSVIQLLLDSGAPVDTVNVDGLTPLALAAGSGHVEGARLLISRGARASIYNPSFGSVLHLACKNRFMEPQKILELMKLLIGAKADPNALGPEPSCASLLNTVLRAYFDLRTRNIVVRYLVRDVHVDVNIQDRSGSCAIIRASCDTGLLRYFIRHGANINLADGQGRRTIHHVIADTWEYDSVKSVPLFAKHDADFQSPDNYGRTPLHLAAGMGFCDLIESVLANLPRSPDGMMKDADGWTPLMWACRRSSNAEAVEQLVKKFGVDFWATSNDGEWSALKLACLSNMDTGIKDLLTPPEDQRERIGKDGRKEVWDPDFHTTPPGKYHPGVECDSCLMEIVGPRYVCVVCKEDINLCFKCFPNRTQMHDVDHGFKEYEETEDTQSDQISSESGGYSSGGDESELERTDAESDEEDDDDSVANRSDDTDIL</sequence>
<dbReference type="InterPro" id="IPR002110">
    <property type="entry name" value="Ankyrin_rpt"/>
</dbReference>
<keyword evidence="2" id="KW-0677">Repeat</keyword>
<keyword evidence="4" id="KW-0862">Zinc</keyword>
<dbReference type="EMBL" id="JAZAVJ010000098">
    <property type="protein sequence ID" value="KAK7414638.1"/>
    <property type="molecule type" value="Genomic_DNA"/>
</dbReference>
<protein>
    <recommendedName>
        <fullName evidence="9">ZZ-type domain-containing protein</fullName>
    </recommendedName>
</protein>
<dbReference type="Pfam" id="PF12796">
    <property type="entry name" value="Ank_2"/>
    <property type="match status" value="4"/>
</dbReference>
<evidence type="ECO:0000313" key="10">
    <source>
        <dbReference type="EMBL" id="KAK7414638.1"/>
    </source>
</evidence>
<dbReference type="InterPro" id="IPR043145">
    <property type="entry name" value="Znf_ZZ_sf"/>
</dbReference>
<dbReference type="SMART" id="SM00291">
    <property type="entry name" value="ZnF_ZZ"/>
    <property type="match status" value="1"/>
</dbReference>
<dbReference type="PANTHER" id="PTHR24198:SF165">
    <property type="entry name" value="ANKYRIN REPEAT-CONTAINING PROTEIN-RELATED"/>
    <property type="match status" value="1"/>
</dbReference>
<dbReference type="Pfam" id="PF00023">
    <property type="entry name" value="Ank"/>
    <property type="match status" value="1"/>
</dbReference>
<dbReference type="Pfam" id="PF00569">
    <property type="entry name" value="ZZ"/>
    <property type="match status" value="1"/>
</dbReference>
<dbReference type="Gene3D" id="3.30.60.90">
    <property type="match status" value="1"/>
</dbReference>
<keyword evidence="1" id="KW-0479">Metal-binding</keyword>
<dbReference type="InterPro" id="IPR036770">
    <property type="entry name" value="Ankyrin_rpt-contain_sf"/>
</dbReference>
<dbReference type="SMART" id="SM00248">
    <property type="entry name" value="ANK"/>
    <property type="match status" value="19"/>
</dbReference>
<dbReference type="PROSITE" id="PS50088">
    <property type="entry name" value="ANK_REPEAT"/>
    <property type="match status" value="7"/>
</dbReference>
<organism evidence="10 11">
    <name type="scientific">Neonectria punicea</name>
    <dbReference type="NCBI Taxonomy" id="979145"/>
    <lineage>
        <taxon>Eukaryota</taxon>
        <taxon>Fungi</taxon>
        <taxon>Dikarya</taxon>
        <taxon>Ascomycota</taxon>
        <taxon>Pezizomycotina</taxon>
        <taxon>Sordariomycetes</taxon>
        <taxon>Hypocreomycetidae</taxon>
        <taxon>Hypocreales</taxon>
        <taxon>Nectriaceae</taxon>
        <taxon>Neonectria</taxon>
    </lineage>
</organism>
<keyword evidence="5 6" id="KW-0040">ANK repeat</keyword>
<evidence type="ECO:0000259" key="9">
    <source>
        <dbReference type="PROSITE" id="PS50135"/>
    </source>
</evidence>
<feature type="repeat" description="ANK" evidence="6">
    <location>
        <begin position="913"/>
        <end position="945"/>
    </location>
</feature>
<dbReference type="Proteomes" id="UP001498476">
    <property type="component" value="Unassembled WGS sequence"/>
</dbReference>
<feature type="region of interest" description="Disordered" evidence="8">
    <location>
        <begin position="131"/>
        <end position="151"/>
    </location>
</feature>
<evidence type="ECO:0000256" key="2">
    <source>
        <dbReference type="ARBA" id="ARBA00022737"/>
    </source>
</evidence>
<dbReference type="PROSITE" id="PS50135">
    <property type="entry name" value="ZF_ZZ_2"/>
    <property type="match status" value="1"/>
</dbReference>